<feature type="transmembrane region" description="Helical" evidence="6">
    <location>
        <begin position="463"/>
        <end position="486"/>
    </location>
</feature>
<dbReference type="Proteomes" id="UP000040576">
    <property type="component" value="Unassembled WGS sequence"/>
</dbReference>
<evidence type="ECO:0000313" key="9">
    <source>
        <dbReference type="Proteomes" id="UP000040576"/>
    </source>
</evidence>
<feature type="transmembrane region" description="Helical" evidence="6">
    <location>
        <begin position="216"/>
        <end position="238"/>
    </location>
</feature>
<proteinExistence type="predicted"/>
<feature type="transmembrane region" description="Helical" evidence="6">
    <location>
        <begin position="58"/>
        <end position="81"/>
    </location>
</feature>
<evidence type="ECO:0000256" key="2">
    <source>
        <dbReference type="ARBA" id="ARBA00022692"/>
    </source>
</evidence>
<keyword evidence="5 6" id="KW-0472">Membrane</keyword>
<dbReference type="EMBL" id="CCRF01000061">
    <property type="protein sequence ID" value="CEE01911.1"/>
    <property type="molecule type" value="Genomic_DNA"/>
</dbReference>
<protein>
    <submittedName>
        <fullName evidence="8">Cytochrome c biogenesis protein ResB</fullName>
    </submittedName>
</protein>
<sequence length="549" mass="62470">MEKVKCECGHINPHGTILCEACGKILDEKMNQNELLDMRYEGSARRSQTYNKTIIDKVWNFFSSVKVGVTLIVVTLIASIIGTVLPQEGNLSIQIPVNQYYEERYGWFGKIYYTLGFHDLYGSWWYLLLIASIGVSLVICSLDRVIPLYKALKNQKVTRNSGFLKRQRLYSEKQIDNTVGDIEIVKERLTKKRYNVMEENGNLLAEKGRFSRWGPYINHIGLIIFLIGAMLRFAPGFYVNEALWIKEGDTLAIPGTNKEYYLTNHQFILELYDESDGEVYKEALNQKGGVVKNYQSNITLYKAEESLPGEKPKLHKLEDYQIQVNKPLKFDQYAIYQSSYRLNEIAKMTFSLTDKESGQTFGDITIDLTNPEENYDLGNGYHVELMSYFPDFQIVDGEPSTKSSKPVNPAFAFKMVTPDKPQGEVSFAAIQQTIEPMGENKYKMTFKSVDTVNYSGLTVRKDLTLPIIALGGVIFLIGVAQGSFWYHRRIWLKQENGVILLAGHTNKNWYGFAKEIETIVHGTKIPVPVDQTLLKEKKAMEGQGGKSVG</sequence>
<evidence type="ECO:0000256" key="5">
    <source>
        <dbReference type="ARBA" id="ARBA00023136"/>
    </source>
</evidence>
<evidence type="ECO:0000313" key="8">
    <source>
        <dbReference type="EMBL" id="CEE01911.1"/>
    </source>
</evidence>
<dbReference type="PANTHER" id="PTHR31566:SF0">
    <property type="entry name" value="CYTOCHROME C BIOGENESIS PROTEIN CCS1, CHLOROPLASTIC"/>
    <property type="match status" value="1"/>
</dbReference>
<keyword evidence="4 6" id="KW-1133">Transmembrane helix</keyword>
<dbReference type="Pfam" id="PF05140">
    <property type="entry name" value="ResB"/>
    <property type="match status" value="1"/>
</dbReference>
<accession>A0A090IV17</accession>
<feature type="domain" description="ResB-like" evidence="7">
    <location>
        <begin position="65"/>
        <end position="426"/>
    </location>
</feature>
<dbReference type="RefSeq" id="WP_034770726.1">
    <property type="nucleotide sequence ID" value="NZ_CCRF01000061.1"/>
</dbReference>
<organism evidence="8 9">
    <name type="scientific">Caldibacillus thermoamylovorans</name>
    <dbReference type="NCBI Taxonomy" id="35841"/>
    <lineage>
        <taxon>Bacteria</taxon>
        <taxon>Bacillati</taxon>
        <taxon>Bacillota</taxon>
        <taxon>Bacilli</taxon>
        <taxon>Bacillales</taxon>
        <taxon>Bacillaceae</taxon>
        <taxon>Caldibacillus</taxon>
    </lineage>
</organism>
<evidence type="ECO:0000259" key="7">
    <source>
        <dbReference type="Pfam" id="PF05140"/>
    </source>
</evidence>
<dbReference type="PANTHER" id="PTHR31566">
    <property type="entry name" value="CYTOCHROME C BIOGENESIS PROTEIN CCS1, CHLOROPLASTIC"/>
    <property type="match status" value="1"/>
</dbReference>
<dbReference type="GO" id="GO:0016020">
    <property type="term" value="C:membrane"/>
    <property type="evidence" value="ECO:0007669"/>
    <property type="project" value="UniProtKB-SubCell"/>
</dbReference>
<evidence type="ECO:0000256" key="3">
    <source>
        <dbReference type="ARBA" id="ARBA00022748"/>
    </source>
</evidence>
<evidence type="ECO:0000256" key="4">
    <source>
        <dbReference type="ARBA" id="ARBA00022989"/>
    </source>
</evidence>
<dbReference type="AlphaFoldDB" id="A0A090IV17"/>
<comment type="subcellular location">
    <subcellularLocation>
        <location evidence="1">Membrane</location>
        <topology evidence="1">Multi-pass membrane protein</topology>
    </subcellularLocation>
</comment>
<name>A0A090IV17_9BACI</name>
<evidence type="ECO:0000256" key="6">
    <source>
        <dbReference type="SAM" id="Phobius"/>
    </source>
</evidence>
<dbReference type="GO" id="GO:0017004">
    <property type="term" value="P:cytochrome complex assembly"/>
    <property type="evidence" value="ECO:0007669"/>
    <property type="project" value="UniProtKB-KW"/>
</dbReference>
<gene>
    <name evidence="8" type="primary">resB</name>
    <name evidence="8" type="ORF">BT1A1_2089</name>
</gene>
<evidence type="ECO:0000256" key="1">
    <source>
        <dbReference type="ARBA" id="ARBA00004141"/>
    </source>
</evidence>
<reference evidence="8 9" key="1">
    <citation type="submission" date="2014-07" db="EMBL/GenBank/DDBJ databases">
        <authorList>
            <person name="Wibberg Daniel"/>
        </authorList>
    </citation>
    <scope>NUCLEOTIDE SEQUENCE [LARGE SCALE GENOMIC DNA]</scope>
</reference>
<keyword evidence="3" id="KW-0201">Cytochrome c-type biogenesis</keyword>
<dbReference type="InterPro" id="IPR023494">
    <property type="entry name" value="Cyt_c_bgen_Ccs1/CcsB/ResB"/>
</dbReference>
<keyword evidence="9" id="KW-1185">Reference proteome</keyword>
<feature type="transmembrane region" description="Helical" evidence="6">
    <location>
        <begin position="124"/>
        <end position="146"/>
    </location>
</feature>
<dbReference type="InterPro" id="IPR007816">
    <property type="entry name" value="ResB-like_domain"/>
</dbReference>
<keyword evidence="2 6" id="KW-0812">Transmembrane</keyword>